<dbReference type="InterPro" id="IPR046350">
    <property type="entry name" value="Cystatin_sf"/>
</dbReference>
<keyword evidence="3" id="KW-0964">Secreted</keyword>
<dbReference type="SUPFAM" id="SSF54403">
    <property type="entry name" value="Cystatin/monellin"/>
    <property type="match status" value="1"/>
</dbReference>
<dbReference type="MEROPS" id="I25.012"/>
<keyword evidence="6" id="KW-1015">Disulfide bond</keyword>
<dbReference type="InterPro" id="IPR018073">
    <property type="entry name" value="Prot_inh_cystat_CS"/>
</dbReference>
<evidence type="ECO:0000256" key="6">
    <source>
        <dbReference type="ARBA" id="ARBA00023157"/>
    </source>
</evidence>
<feature type="chain" id="PRO_5018636047" evidence="7">
    <location>
        <begin position="31"/>
        <end position="158"/>
    </location>
</feature>
<proteinExistence type="evidence at transcript level"/>
<dbReference type="InterPro" id="IPR000010">
    <property type="entry name" value="Cystatin_dom"/>
</dbReference>
<dbReference type="PANTHER" id="PTHR47033">
    <property type="entry name" value="CYSTATIN-M"/>
    <property type="match status" value="1"/>
</dbReference>
<evidence type="ECO:0000313" key="9">
    <source>
        <dbReference type="EMBL" id="AGI97175.1"/>
    </source>
</evidence>
<reference evidence="9" key="1">
    <citation type="submission" date="2012-08" db="EMBL/GenBank/DDBJ databases">
        <title>Squeezers and leaf-cutters: differential diversification and degeneration of the venom system in toxicoferan reptiles.</title>
        <authorList>
            <person name="Fry B.G."/>
            <person name="Undheim E.A.B."/>
            <person name="Ali S.A."/>
            <person name="Debono J."/>
            <person name="Scheib H."/>
            <person name="Ruder T."/>
            <person name="Jackson T.N.W."/>
            <person name="Morgenstern D."/>
            <person name="Cadwallader L."/>
            <person name="Whitehead D."/>
            <person name="Nabuurs R."/>
            <person name="van der Weerd L."/>
            <person name="Vidal N."/>
            <person name="Roelants K."/>
            <person name="Hendrikx I."/>
            <person name="Pineda Gonzalez S."/>
            <person name="Jones A."/>
            <person name="King G.F."/>
            <person name="Antunes A."/>
            <person name="Sunagar K."/>
        </authorList>
    </citation>
    <scope>NUCLEOTIDE SEQUENCE</scope>
</reference>
<name>M9T289_IGUIG</name>
<dbReference type="FunFam" id="3.10.450.10:FF:000004">
    <property type="entry name" value="Cystatin C"/>
    <property type="match status" value="1"/>
</dbReference>
<keyword evidence="5" id="KW-0789">Thiol protease inhibitor</keyword>
<comment type="subcellular location">
    <subcellularLocation>
        <location evidence="1">Secreted</location>
    </subcellularLocation>
</comment>
<evidence type="ECO:0000256" key="1">
    <source>
        <dbReference type="ARBA" id="ARBA00004613"/>
    </source>
</evidence>
<dbReference type="CDD" id="cd00042">
    <property type="entry name" value="CY"/>
    <property type="match status" value="1"/>
</dbReference>
<evidence type="ECO:0000256" key="4">
    <source>
        <dbReference type="ARBA" id="ARBA00022690"/>
    </source>
</evidence>
<keyword evidence="4" id="KW-0646">Protease inhibitor</keyword>
<dbReference type="GO" id="GO:0004869">
    <property type="term" value="F:cysteine-type endopeptidase inhibitor activity"/>
    <property type="evidence" value="ECO:0007669"/>
    <property type="project" value="UniProtKB-KW"/>
</dbReference>
<evidence type="ECO:0000256" key="5">
    <source>
        <dbReference type="ARBA" id="ARBA00022704"/>
    </source>
</evidence>
<dbReference type="SMART" id="SM00043">
    <property type="entry name" value="CY"/>
    <property type="match status" value="1"/>
</dbReference>
<evidence type="ECO:0000256" key="2">
    <source>
        <dbReference type="ARBA" id="ARBA00009403"/>
    </source>
</evidence>
<evidence type="ECO:0000256" key="7">
    <source>
        <dbReference type="SAM" id="SignalP"/>
    </source>
</evidence>
<protein>
    <submittedName>
        <fullName evidence="9">Cystatin-Igu-3</fullName>
    </submittedName>
</protein>
<dbReference type="GO" id="GO:0070062">
    <property type="term" value="C:extracellular exosome"/>
    <property type="evidence" value="ECO:0007669"/>
    <property type="project" value="TreeGrafter"/>
</dbReference>
<keyword evidence="7" id="KW-0732">Signal</keyword>
<dbReference type="Gene3D" id="3.10.450.10">
    <property type="match status" value="1"/>
</dbReference>
<evidence type="ECO:0000259" key="8">
    <source>
        <dbReference type="SMART" id="SM00043"/>
    </source>
</evidence>
<dbReference type="EMBL" id="JX467151">
    <property type="protein sequence ID" value="AGI97175.1"/>
    <property type="molecule type" value="mRNA"/>
</dbReference>
<sequence>MDASRLLSLGCRLSWALLVLLPPPAAPALGHDHDHDQPGIVGGWRARSPSDPDVVEATAFCVGAYNEASNSAFLFKAARVVEAESQVVAGTKYSLTIELVRTVCEKKGGSGLKDVDLERCEVASDAEQEKEICTFQVWSRPWLNDTQLLQMSCKAASS</sequence>
<feature type="signal peptide" evidence="7">
    <location>
        <begin position="1"/>
        <end position="30"/>
    </location>
</feature>
<accession>M9T289</accession>
<dbReference type="PROSITE" id="PS00287">
    <property type="entry name" value="CYSTATIN"/>
    <property type="match status" value="1"/>
</dbReference>
<comment type="similarity">
    <text evidence="2">Belongs to the cystatin family.</text>
</comment>
<feature type="domain" description="Cystatin" evidence="8">
    <location>
        <begin position="39"/>
        <end position="154"/>
    </location>
</feature>
<evidence type="ECO:0000256" key="3">
    <source>
        <dbReference type="ARBA" id="ARBA00022525"/>
    </source>
</evidence>
<dbReference type="AlphaFoldDB" id="M9T289"/>
<dbReference type="PANTHER" id="PTHR47033:SF1">
    <property type="entry name" value="CYSTATIN-M"/>
    <property type="match status" value="1"/>
</dbReference>
<organism evidence="9">
    <name type="scientific">Iguana iguana</name>
    <name type="common">Common iguana</name>
    <dbReference type="NCBI Taxonomy" id="8517"/>
    <lineage>
        <taxon>Eukaryota</taxon>
        <taxon>Metazoa</taxon>
        <taxon>Chordata</taxon>
        <taxon>Craniata</taxon>
        <taxon>Vertebrata</taxon>
        <taxon>Euteleostomi</taxon>
        <taxon>Lepidosauria</taxon>
        <taxon>Squamata</taxon>
        <taxon>Bifurcata</taxon>
        <taxon>Unidentata</taxon>
        <taxon>Episquamata</taxon>
        <taxon>Toxicofera</taxon>
        <taxon>Iguania</taxon>
        <taxon>Iguanidae</taxon>
        <taxon>Iguaninae</taxon>
        <taxon>Iguana</taxon>
    </lineage>
</organism>
<dbReference type="Pfam" id="PF00031">
    <property type="entry name" value="Cystatin"/>
    <property type="match status" value="1"/>
</dbReference>